<evidence type="ECO:0000256" key="3">
    <source>
        <dbReference type="ARBA" id="ARBA00023155"/>
    </source>
</evidence>
<dbReference type="Proteomes" id="UP000748531">
    <property type="component" value="Unassembled WGS sequence"/>
</dbReference>
<evidence type="ECO:0000313" key="10">
    <source>
        <dbReference type="EMBL" id="KAF5396252.1"/>
    </source>
</evidence>
<keyword evidence="3 5" id="KW-0371">Homeobox</keyword>
<dbReference type="Gene3D" id="1.10.10.60">
    <property type="entry name" value="Homeodomain-like"/>
    <property type="match status" value="1"/>
</dbReference>
<evidence type="ECO:0000256" key="2">
    <source>
        <dbReference type="ARBA" id="ARBA00023125"/>
    </source>
</evidence>
<evidence type="ECO:0000256" key="6">
    <source>
        <dbReference type="RuleBase" id="RU000682"/>
    </source>
</evidence>
<dbReference type="InterPro" id="IPR009057">
    <property type="entry name" value="Homeodomain-like_sf"/>
</dbReference>
<dbReference type="OrthoDB" id="10066259at2759"/>
<dbReference type="PRINTS" id="PR00028">
    <property type="entry name" value="POUDOMAIN"/>
</dbReference>
<evidence type="ECO:0000256" key="5">
    <source>
        <dbReference type="PROSITE-ProRule" id="PRU00108"/>
    </source>
</evidence>
<evidence type="ECO:0000313" key="11">
    <source>
        <dbReference type="Proteomes" id="UP000748531"/>
    </source>
</evidence>
<dbReference type="Pfam" id="PF00046">
    <property type="entry name" value="Homeodomain"/>
    <property type="match status" value="1"/>
</dbReference>
<organism evidence="10 11">
    <name type="scientific">Paragonimus heterotremus</name>
    <dbReference type="NCBI Taxonomy" id="100268"/>
    <lineage>
        <taxon>Eukaryota</taxon>
        <taxon>Metazoa</taxon>
        <taxon>Spiralia</taxon>
        <taxon>Lophotrochozoa</taxon>
        <taxon>Platyhelminthes</taxon>
        <taxon>Trematoda</taxon>
        <taxon>Digenea</taxon>
        <taxon>Plagiorchiida</taxon>
        <taxon>Troglotremata</taxon>
        <taxon>Troglotrematidae</taxon>
        <taxon>Paragonimus</taxon>
    </lineage>
</organism>
<dbReference type="PANTHER" id="PTHR11636:SF5">
    <property type="entry name" value="POU DOMAIN MOTIF 3, ISOFORM F"/>
    <property type="match status" value="1"/>
</dbReference>
<dbReference type="InterPro" id="IPR010982">
    <property type="entry name" value="Lambda_DNA-bd_dom_sf"/>
</dbReference>
<dbReference type="SMART" id="SM00389">
    <property type="entry name" value="HOX"/>
    <property type="match status" value="1"/>
</dbReference>
<feature type="DNA-binding region" description="Homeobox" evidence="5">
    <location>
        <begin position="410"/>
        <end position="469"/>
    </location>
</feature>
<evidence type="ECO:0000256" key="4">
    <source>
        <dbReference type="ARBA" id="ARBA00023242"/>
    </source>
</evidence>
<feature type="region of interest" description="Disordered" evidence="7">
    <location>
        <begin position="176"/>
        <end position="197"/>
    </location>
</feature>
<evidence type="ECO:0000259" key="8">
    <source>
        <dbReference type="PROSITE" id="PS50071"/>
    </source>
</evidence>
<keyword evidence="11" id="KW-1185">Reference proteome</keyword>
<dbReference type="Pfam" id="PF00157">
    <property type="entry name" value="Pou"/>
    <property type="match status" value="1"/>
</dbReference>
<dbReference type="CDD" id="cd00086">
    <property type="entry name" value="homeodomain"/>
    <property type="match status" value="1"/>
</dbReference>
<dbReference type="PROSITE" id="PS51179">
    <property type="entry name" value="POU_3"/>
    <property type="match status" value="1"/>
</dbReference>
<comment type="caution">
    <text evidence="10">The sequence shown here is derived from an EMBL/GenBank/DDBJ whole genome shotgun (WGS) entry which is preliminary data.</text>
</comment>
<dbReference type="GO" id="GO:0000981">
    <property type="term" value="F:DNA-binding transcription factor activity, RNA polymerase II-specific"/>
    <property type="evidence" value="ECO:0007669"/>
    <property type="project" value="TreeGrafter"/>
</dbReference>
<evidence type="ECO:0000256" key="1">
    <source>
        <dbReference type="ARBA" id="ARBA00004123"/>
    </source>
</evidence>
<feature type="domain" description="POU-specific" evidence="9">
    <location>
        <begin position="234"/>
        <end position="310"/>
    </location>
</feature>
<dbReference type="SMART" id="SM00352">
    <property type="entry name" value="POU"/>
    <property type="match status" value="1"/>
</dbReference>
<dbReference type="Gene3D" id="1.10.260.40">
    <property type="entry name" value="lambda repressor-like DNA-binding domains"/>
    <property type="match status" value="1"/>
</dbReference>
<dbReference type="InterPro" id="IPR050255">
    <property type="entry name" value="POU_domain_TF"/>
</dbReference>
<dbReference type="GO" id="GO:0005634">
    <property type="term" value="C:nucleus"/>
    <property type="evidence" value="ECO:0007669"/>
    <property type="project" value="UniProtKB-SubCell"/>
</dbReference>
<gene>
    <name evidence="10" type="ORF">PHET_06639</name>
</gene>
<dbReference type="EMBL" id="LUCH01008700">
    <property type="protein sequence ID" value="KAF5396252.1"/>
    <property type="molecule type" value="Genomic_DNA"/>
</dbReference>
<dbReference type="SUPFAM" id="SSF47413">
    <property type="entry name" value="lambda repressor-like DNA-binding domains"/>
    <property type="match status" value="1"/>
</dbReference>
<sequence length="476" mass="52914">MALDLSFVGETQVEANVADPLSAYVLLPADYLLLPGSGDILFHVSELGELILTNFSIEHQNGTYVLRKHPQQTDVDSDQSDLPTNLSVSRPAVTKDDHPPFDSSQFGCEPFEKSSPKPHSATYLSEPTACSVTIESREAVANASSHSIVSTSLKAWTPFLSASEQPVDATVRRQSSVLDNEETQGTRDCAQSEVNHEGDNPSILNRLVCQLMEEHGLDVKHKAISDTLTDDLVLSGHNLTALARFARRLSHYRQQVGLSQLQLSNELAEHFNNETMFSQSLLSRFERLEVTVRAAFRLLPYLENWLTHVERNGCATAGLTEPGDHPPVIRALGKRRLTTLIRFKLKYPITTKSPVNPCPAAKRLEPNGPTPAFESNVCGIQSAGCVTETNDTNVVTHANCRLENPYSRPERRRRTHFSQEALIVLAASFRKNPRPKGLQLTRLAAKTGYDREAIRVWFCNRRQVTAKAEATEQVER</sequence>
<dbReference type="InterPro" id="IPR001356">
    <property type="entry name" value="HD"/>
</dbReference>
<reference evidence="10" key="1">
    <citation type="submission" date="2019-05" db="EMBL/GenBank/DDBJ databases">
        <title>Annotation for the trematode Paragonimus heterotremus.</title>
        <authorList>
            <person name="Choi Y.-J."/>
        </authorList>
    </citation>
    <scope>NUCLEOTIDE SEQUENCE</scope>
    <source>
        <strain evidence="10">LC</strain>
    </source>
</reference>
<evidence type="ECO:0000256" key="7">
    <source>
        <dbReference type="SAM" id="MobiDB-lite"/>
    </source>
</evidence>
<name>A0A8J4T9K6_9TREM</name>
<keyword evidence="4 5" id="KW-0539">Nucleus</keyword>
<feature type="domain" description="Homeobox" evidence="8">
    <location>
        <begin position="408"/>
        <end position="468"/>
    </location>
</feature>
<comment type="subcellular location">
    <subcellularLocation>
        <location evidence="1 5 6">Nucleus</location>
    </subcellularLocation>
</comment>
<protein>
    <submittedName>
        <fullName evidence="10">Homeobox protein ceh-18</fullName>
    </submittedName>
</protein>
<dbReference type="InterPro" id="IPR013847">
    <property type="entry name" value="POU"/>
</dbReference>
<feature type="region of interest" description="Disordered" evidence="7">
    <location>
        <begin position="71"/>
        <end position="124"/>
    </location>
</feature>
<proteinExistence type="predicted"/>
<keyword evidence="2 5" id="KW-0238">DNA-binding</keyword>
<dbReference type="AlphaFoldDB" id="A0A8J4T9K6"/>
<dbReference type="InterPro" id="IPR000327">
    <property type="entry name" value="POU_dom"/>
</dbReference>
<dbReference type="SUPFAM" id="SSF46689">
    <property type="entry name" value="Homeodomain-like"/>
    <property type="match status" value="1"/>
</dbReference>
<dbReference type="PANTHER" id="PTHR11636">
    <property type="entry name" value="POU DOMAIN"/>
    <property type="match status" value="1"/>
</dbReference>
<dbReference type="GO" id="GO:0000978">
    <property type="term" value="F:RNA polymerase II cis-regulatory region sequence-specific DNA binding"/>
    <property type="evidence" value="ECO:0007669"/>
    <property type="project" value="TreeGrafter"/>
</dbReference>
<dbReference type="PROSITE" id="PS50071">
    <property type="entry name" value="HOMEOBOX_2"/>
    <property type="match status" value="1"/>
</dbReference>
<accession>A0A8J4T9K6</accession>
<evidence type="ECO:0000259" key="9">
    <source>
        <dbReference type="PROSITE" id="PS51179"/>
    </source>
</evidence>